<dbReference type="EMBL" id="UYRS01018588">
    <property type="protein sequence ID" value="VDK38030.1"/>
    <property type="molecule type" value="Genomic_DNA"/>
</dbReference>
<evidence type="ECO:0000313" key="3">
    <source>
        <dbReference type="WBParaSite" id="TASK_0000721001-mRNA-1"/>
    </source>
</evidence>
<proteinExistence type="predicted"/>
<evidence type="ECO:0000313" key="1">
    <source>
        <dbReference type="EMBL" id="VDK38030.1"/>
    </source>
</evidence>
<name>A0A0R3W9Q8_TAEAS</name>
<accession>A0A0R3W9Q8</accession>
<dbReference type="WBParaSite" id="TASK_0000721001-mRNA-1">
    <property type="protein sequence ID" value="TASK_0000721001-mRNA-1"/>
    <property type="gene ID" value="TASK_0000721001"/>
</dbReference>
<organism evidence="3">
    <name type="scientific">Taenia asiatica</name>
    <name type="common">Asian tapeworm</name>
    <dbReference type="NCBI Taxonomy" id="60517"/>
    <lineage>
        <taxon>Eukaryota</taxon>
        <taxon>Metazoa</taxon>
        <taxon>Spiralia</taxon>
        <taxon>Lophotrochozoa</taxon>
        <taxon>Platyhelminthes</taxon>
        <taxon>Cestoda</taxon>
        <taxon>Eucestoda</taxon>
        <taxon>Cyclophyllidea</taxon>
        <taxon>Taeniidae</taxon>
        <taxon>Taenia</taxon>
    </lineage>
</organism>
<sequence length="67" mass="7843">MYFSAMLCLAETSEEKRSRTLHTDREDVIDPEGEEEEEVNFDFSTELALHNRSMRYLPLCCPRDPGM</sequence>
<protein>
    <submittedName>
        <fullName evidence="1 3">Uncharacterized protein</fullName>
    </submittedName>
</protein>
<gene>
    <name evidence="1" type="ORF">TASK_LOCUS7211</name>
</gene>
<evidence type="ECO:0000313" key="2">
    <source>
        <dbReference type="Proteomes" id="UP000282613"/>
    </source>
</evidence>
<dbReference type="AlphaFoldDB" id="A0A0R3W9Q8"/>
<dbReference type="Proteomes" id="UP000282613">
    <property type="component" value="Unassembled WGS sequence"/>
</dbReference>
<keyword evidence="2" id="KW-1185">Reference proteome</keyword>
<reference evidence="1 2" key="2">
    <citation type="submission" date="2018-11" db="EMBL/GenBank/DDBJ databases">
        <authorList>
            <consortium name="Pathogen Informatics"/>
        </authorList>
    </citation>
    <scope>NUCLEOTIDE SEQUENCE [LARGE SCALE GENOMIC DNA]</scope>
</reference>
<reference evidence="3" key="1">
    <citation type="submission" date="2017-02" db="UniProtKB">
        <authorList>
            <consortium name="WormBaseParasite"/>
        </authorList>
    </citation>
    <scope>IDENTIFICATION</scope>
</reference>